<dbReference type="Proteomes" id="UP001201873">
    <property type="component" value="Unassembled WGS sequence"/>
</dbReference>
<dbReference type="PANTHER" id="PTHR34075:SF5">
    <property type="entry name" value="BLR3430 PROTEIN"/>
    <property type="match status" value="1"/>
</dbReference>
<dbReference type="InterPro" id="IPR012340">
    <property type="entry name" value="NA-bd_OB-fold"/>
</dbReference>
<organism evidence="2 3">
    <name type="scientific">Frankia umida</name>
    <dbReference type="NCBI Taxonomy" id="573489"/>
    <lineage>
        <taxon>Bacteria</taxon>
        <taxon>Bacillati</taxon>
        <taxon>Actinomycetota</taxon>
        <taxon>Actinomycetes</taxon>
        <taxon>Frankiales</taxon>
        <taxon>Frankiaceae</taxon>
        <taxon>Frankia</taxon>
    </lineage>
</organism>
<feature type="domain" description="ChsH2 C-terminal OB-fold" evidence="1">
    <location>
        <begin position="62"/>
        <end position="126"/>
    </location>
</feature>
<reference evidence="2 3" key="1">
    <citation type="submission" date="2022-04" db="EMBL/GenBank/DDBJ databases">
        <title>Genome diversity in the genus Frankia.</title>
        <authorList>
            <person name="Carlos-Shanley C."/>
            <person name="Hahn D."/>
        </authorList>
    </citation>
    <scope>NUCLEOTIDE SEQUENCE [LARGE SCALE GENOMIC DNA]</scope>
    <source>
        <strain evidence="2 3">Ag45/Mut15</strain>
    </source>
</reference>
<gene>
    <name evidence="2" type="ORF">MXD59_24795</name>
</gene>
<dbReference type="Gene3D" id="6.10.30.10">
    <property type="match status" value="1"/>
</dbReference>
<dbReference type="InterPro" id="IPR052513">
    <property type="entry name" value="Thioester_dehydratase-like"/>
</dbReference>
<dbReference type="InterPro" id="IPR002878">
    <property type="entry name" value="ChsH2_C"/>
</dbReference>
<dbReference type="EMBL" id="JALKFT010000053">
    <property type="protein sequence ID" value="MCK9878939.1"/>
    <property type="molecule type" value="Genomic_DNA"/>
</dbReference>
<dbReference type="RefSeq" id="WP_248826995.1">
    <property type="nucleotide sequence ID" value="NZ_JALKFT010000053.1"/>
</dbReference>
<keyword evidence="3" id="KW-1185">Reference proteome</keyword>
<evidence type="ECO:0000313" key="2">
    <source>
        <dbReference type="EMBL" id="MCK9878939.1"/>
    </source>
</evidence>
<name>A0ABT0K561_9ACTN</name>
<dbReference type="SUPFAM" id="SSF50249">
    <property type="entry name" value="Nucleic acid-binding proteins"/>
    <property type="match status" value="2"/>
</dbReference>
<evidence type="ECO:0000259" key="1">
    <source>
        <dbReference type="Pfam" id="PF01796"/>
    </source>
</evidence>
<sequence length="329" mass="35222">MTRFAESTITFPYKRSLGPVTGAFMTALAEKRILGVRSDAGVLVPPMEWDPATGAELGADLVEVGPAGTVESWTWVPEPTEQHPLDRPFAFAFIRLDGASSPLLHAVDAASPAALSAGMRVAPRWRGRRVGHITDIACFVPGERSEVDGDDVGGPGQPVELMDYTAAVTYSTPVLAMADHALAATREHRLIGLRCPTCERVYVGGDRPYCPVDALELDADAEVDLPNVGTITNFIVVEPVQYPGQTATEPFARVFVLLDGTDVVLTYQPVIDLPVGDIHVGVRVAAVWAPRDAPVDTFSGIGRPMGSLLGWTPSGEPDVNDPDLVNRIY</sequence>
<proteinExistence type="predicted"/>
<protein>
    <submittedName>
        <fullName evidence="2">OB-fold domain-containing protein</fullName>
    </submittedName>
</protein>
<evidence type="ECO:0000313" key="3">
    <source>
        <dbReference type="Proteomes" id="UP001201873"/>
    </source>
</evidence>
<comment type="caution">
    <text evidence="2">The sequence shown here is derived from an EMBL/GenBank/DDBJ whole genome shotgun (WGS) entry which is preliminary data.</text>
</comment>
<accession>A0ABT0K561</accession>
<dbReference type="PANTHER" id="PTHR34075">
    <property type="entry name" value="BLR3430 PROTEIN"/>
    <property type="match status" value="1"/>
</dbReference>
<dbReference type="Pfam" id="PF01796">
    <property type="entry name" value="OB_ChsH2_C"/>
    <property type="match status" value="1"/>
</dbReference>